<dbReference type="AlphaFoldDB" id="K1MBZ6"/>
<dbReference type="PATRIC" id="fig|883112.3.peg.1190"/>
<dbReference type="Proteomes" id="UP000005147">
    <property type="component" value="Unassembled WGS sequence"/>
</dbReference>
<dbReference type="EMBL" id="AGZE01000032">
    <property type="protein sequence ID" value="EKB54371.1"/>
    <property type="molecule type" value="Genomic_DNA"/>
</dbReference>
<organism evidence="1 3">
    <name type="scientific">Falseniella ignava CCUG 37419</name>
    <dbReference type="NCBI Taxonomy" id="883112"/>
    <lineage>
        <taxon>Bacteria</taxon>
        <taxon>Bacillati</taxon>
        <taxon>Bacillota</taxon>
        <taxon>Bacilli</taxon>
        <taxon>Lactobacillales</taxon>
        <taxon>Aerococcaceae</taxon>
        <taxon>Falseniella</taxon>
    </lineage>
</organism>
<name>K1MBZ6_9LACT</name>
<comment type="caution">
    <text evidence="1">The sequence shown here is derived from an EMBL/GenBank/DDBJ whole genome shotgun (WGS) entry which is preliminary data.</text>
</comment>
<dbReference type="RefSeq" id="WP_006701841.1">
    <property type="nucleotide sequence ID" value="NZ_JH932301.1"/>
</dbReference>
<sequence>LFFCLFYVTNVLSPNIDKLNISEEEHSTLKSMFESIWGYVDSGAINLNLDLHFKQNDIYYDIDYKSGFSSNEKGNTNRLLMVASVYNQLESEHKTLIFVRQEEADNNHYLQTLKNSGLWEVYCAGEVYKKTEEFTGFNIAKWMIENMDWESDITPEFRDYLQTYDLLKYLTW</sequence>
<dbReference type="EMBL" id="AGZE01000039">
    <property type="protein sequence ID" value="EKB53564.1"/>
    <property type="molecule type" value="Genomic_DNA"/>
</dbReference>
<dbReference type="STRING" id="883112.HMPREF9707_01198"/>
<protein>
    <submittedName>
        <fullName evidence="1">Uncharacterized protein</fullName>
    </submittedName>
</protein>
<dbReference type="HOGENOM" id="CLU_081258_0_0_9"/>
<accession>K1MBZ6</accession>
<evidence type="ECO:0000313" key="1">
    <source>
        <dbReference type="EMBL" id="EKB53564.1"/>
    </source>
</evidence>
<evidence type="ECO:0000313" key="3">
    <source>
        <dbReference type="Proteomes" id="UP000005147"/>
    </source>
</evidence>
<reference evidence="1 3" key="1">
    <citation type="submission" date="2012-07" db="EMBL/GenBank/DDBJ databases">
        <title>The Genome Sequence of Facklamia ignava CCUG 37419.</title>
        <authorList>
            <consortium name="The Broad Institute Genome Sequencing Platform"/>
            <person name="Earl A."/>
            <person name="Ward D."/>
            <person name="Feldgarden M."/>
            <person name="Gevers D."/>
            <person name="Huys G."/>
            <person name="Walker B."/>
            <person name="Young S.K."/>
            <person name="Zeng Q."/>
            <person name="Gargeya S."/>
            <person name="Fitzgerald M."/>
            <person name="Haas B."/>
            <person name="Abouelleil A."/>
            <person name="Alvarado L."/>
            <person name="Arachchi H.M."/>
            <person name="Berlin A.M."/>
            <person name="Chapman S.B."/>
            <person name="Goldberg J."/>
            <person name="Griggs A."/>
            <person name="Gujja S."/>
            <person name="Hansen M."/>
            <person name="Howarth C."/>
            <person name="Imamovic A."/>
            <person name="Larimer J."/>
            <person name="McCowen C."/>
            <person name="Montmayeur A."/>
            <person name="Murphy C."/>
            <person name="Neiman D."/>
            <person name="Pearson M."/>
            <person name="Priest M."/>
            <person name="Roberts A."/>
            <person name="Saif S."/>
            <person name="Shea T."/>
            <person name="Sisk P."/>
            <person name="Sykes S."/>
            <person name="Wortman J."/>
            <person name="Nusbaum C."/>
            <person name="Birren B."/>
        </authorList>
    </citation>
    <scope>NUCLEOTIDE SEQUENCE [LARGE SCALE GENOMIC DNA]</scope>
    <source>
        <strain evidence="1 3">CCUG 37419</strain>
    </source>
</reference>
<gene>
    <name evidence="2" type="ORF">HMPREF9707_01198</name>
    <name evidence="1" type="ORF">HMPREF9707_01637</name>
</gene>
<proteinExistence type="predicted"/>
<keyword evidence="3" id="KW-1185">Reference proteome</keyword>
<feature type="non-terminal residue" evidence="1">
    <location>
        <position position="1"/>
    </location>
</feature>
<evidence type="ECO:0000313" key="2">
    <source>
        <dbReference type="EMBL" id="EKB54371.1"/>
    </source>
</evidence>